<evidence type="ECO:0000313" key="3">
    <source>
        <dbReference type="Ensembl" id="ENSCMIP00000024450.1"/>
    </source>
</evidence>
<reference evidence="4" key="2">
    <citation type="journal article" date="2007" name="PLoS Biol.">
        <title>Survey sequencing and comparative analysis of the elephant shark (Callorhinchus milii) genome.</title>
        <authorList>
            <person name="Venkatesh B."/>
            <person name="Kirkness E.F."/>
            <person name="Loh Y.H."/>
            <person name="Halpern A.L."/>
            <person name="Lee A.P."/>
            <person name="Johnson J."/>
            <person name="Dandona N."/>
            <person name="Viswanathan L.D."/>
            <person name="Tay A."/>
            <person name="Venter J.C."/>
            <person name="Strausberg R.L."/>
            <person name="Brenner S."/>
        </authorList>
    </citation>
    <scope>NUCLEOTIDE SEQUENCE [LARGE SCALE GENOMIC DNA]</scope>
</reference>
<proteinExistence type="predicted"/>
<reference evidence="3" key="5">
    <citation type="submission" date="2025-09" db="UniProtKB">
        <authorList>
            <consortium name="Ensembl"/>
        </authorList>
    </citation>
    <scope>IDENTIFICATION</scope>
</reference>
<dbReference type="Pfam" id="PF16043">
    <property type="entry name" value="DUF4795"/>
    <property type="match status" value="1"/>
</dbReference>
<reference evidence="3" key="4">
    <citation type="submission" date="2025-08" db="UniProtKB">
        <authorList>
            <consortium name="Ensembl"/>
        </authorList>
    </citation>
    <scope>IDENTIFICATION</scope>
</reference>
<evidence type="ECO:0000313" key="4">
    <source>
        <dbReference type="Proteomes" id="UP000314986"/>
    </source>
</evidence>
<accession>A0A4W3IUW6</accession>
<protein>
    <recommendedName>
        <fullName evidence="2">DUF4795 domain-containing protein</fullName>
    </recommendedName>
</protein>
<feature type="domain" description="DUF4795" evidence="2">
    <location>
        <begin position="163"/>
        <end position="317"/>
    </location>
</feature>
<dbReference type="GeneTree" id="ENSGT00940000161294"/>
<dbReference type="PANTHER" id="PTHR47080">
    <property type="entry name" value="CHROMOSOME 16 OPEN READING FRAME 96"/>
    <property type="match status" value="1"/>
</dbReference>
<reference evidence="4" key="1">
    <citation type="journal article" date="2006" name="Science">
        <title>Ancient noncoding elements conserved in the human genome.</title>
        <authorList>
            <person name="Venkatesh B."/>
            <person name="Kirkness E.F."/>
            <person name="Loh Y.H."/>
            <person name="Halpern A.L."/>
            <person name="Lee A.P."/>
            <person name="Johnson J."/>
            <person name="Dandona N."/>
            <person name="Viswanathan L.D."/>
            <person name="Tay A."/>
            <person name="Venter J.C."/>
            <person name="Strausberg R.L."/>
            <person name="Brenner S."/>
        </authorList>
    </citation>
    <scope>NUCLEOTIDE SEQUENCE [LARGE SCALE GENOMIC DNA]</scope>
</reference>
<sequence>MTLLVEGPQNLFNSSKLQNLEEQLKATHSIEDRLNAFPEPKDLVLWGDLQKLLDKELELEEKIRLLELPTGVTFEHTGMELGDQQFQVEDYGAQLGVASSLHDLVKAASGHYTLKDKVVDLEKELRERLAVLDKKGIPDDLLERLNLLESGLQQLHNEVNKDKELLTSVKKNLEEIQEDLDNRLSSIQSDHDELQDVQEKIEILEEKKADKEALEMEINVKADKKALEAKVSRALLDATAQQLNAMMQELLNKVCAQEKDWQKVLEKLLCDMDCKLDRMELDPLKKQLEERWRQLKKQLKSGPGFEADSAAGFRNSIWWPTFALSMFL</sequence>
<feature type="coiled-coil region" evidence="1">
    <location>
        <begin position="152"/>
        <end position="253"/>
    </location>
</feature>
<dbReference type="InParanoid" id="A0A4W3IUW6"/>
<dbReference type="Proteomes" id="UP000314986">
    <property type="component" value="Unassembled WGS sequence"/>
</dbReference>
<reference evidence="4" key="3">
    <citation type="journal article" date="2014" name="Nature">
        <title>Elephant shark genome provides unique insights into gnathostome evolution.</title>
        <authorList>
            <consortium name="International Elephant Shark Genome Sequencing Consortium"/>
            <person name="Venkatesh B."/>
            <person name="Lee A.P."/>
            <person name="Ravi V."/>
            <person name="Maurya A.K."/>
            <person name="Lian M.M."/>
            <person name="Swann J.B."/>
            <person name="Ohta Y."/>
            <person name="Flajnik M.F."/>
            <person name="Sutoh Y."/>
            <person name="Kasahara M."/>
            <person name="Hoon S."/>
            <person name="Gangu V."/>
            <person name="Roy S.W."/>
            <person name="Irimia M."/>
            <person name="Korzh V."/>
            <person name="Kondrychyn I."/>
            <person name="Lim Z.W."/>
            <person name="Tay B.H."/>
            <person name="Tohari S."/>
            <person name="Kong K.W."/>
            <person name="Ho S."/>
            <person name="Lorente-Galdos B."/>
            <person name="Quilez J."/>
            <person name="Marques-Bonet T."/>
            <person name="Raney B.J."/>
            <person name="Ingham P.W."/>
            <person name="Tay A."/>
            <person name="Hillier L.W."/>
            <person name="Minx P."/>
            <person name="Boehm T."/>
            <person name="Wilson R.K."/>
            <person name="Brenner S."/>
            <person name="Warren W.C."/>
        </authorList>
    </citation>
    <scope>NUCLEOTIDE SEQUENCE [LARGE SCALE GENOMIC DNA]</scope>
</reference>
<dbReference type="AlphaFoldDB" id="A0A4W3IUW6"/>
<dbReference type="PANTHER" id="PTHR47080:SF1">
    <property type="entry name" value="CHROMOSOME 16 OPEN READING FRAME 96"/>
    <property type="match status" value="1"/>
</dbReference>
<evidence type="ECO:0000256" key="1">
    <source>
        <dbReference type="SAM" id="Coils"/>
    </source>
</evidence>
<keyword evidence="4" id="KW-1185">Reference proteome</keyword>
<keyword evidence="1" id="KW-0175">Coiled coil</keyword>
<dbReference type="InterPro" id="IPR032013">
    <property type="entry name" value="DUF4795"/>
</dbReference>
<dbReference type="STRING" id="7868.ENSCMIP00000024450"/>
<evidence type="ECO:0000259" key="2">
    <source>
        <dbReference type="Pfam" id="PF16043"/>
    </source>
</evidence>
<organism evidence="3 4">
    <name type="scientific">Callorhinchus milii</name>
    <name type="common">Ghost shark</name>
    <dbReference type="NCBI Taxonomy" id="7868"/>
    <lineage>
        <taxon>Eukaryota</taxon>
        <taxon>Metazoa</taxon>
        <taxon>Chordata</taxon>
        <taxon>Craniata</taxon>
        <taxon>Vertebrata</taxon>
        <taxon>Chondrichthyes</taxon>
        <taxon>Holocephali</taxon>
        <taxon>Chimaeriformes</taxon>
        <taxon>Callorhinchidae</taxon>
        <taxon>Callorhinchus</taxon>
    </lineage>
</organism>
<dbReference type="Ensembl" id="ENSCMIT00000024857.1">
    <property type="protein sequence ID" value="ENSCMIP00000024450.1"/>
    <property type="gene ID" value="ENSCMIG00000010841.1"/>
</dbReference>
<name>A0A4W3IUW6_CALMI</name>